<dbReference type="Pfam" id="PF13354">
    <property type="entry name" value="Beta-lactamase2"/>
    <property type="match status" value="1"/>
</dbReference>
<keyword evidence="5 6" id="KW-0046">Antibiotic resistance</keyword>
<dbReference type="InterPro" id="IPR000871">
    <property type="entry name" value="Beta-lactam_class-A"/>
</dbReference>
<feature type="signal peptide" evidence="7">
    <location>
        <begin position="1"/>
        <end position="24"/>
    </location>
</feature>
<evidence type="ECO:0000313" key="10">
    <source>
        <dbReference type="Proteomes" id="UP001596114"/>
    </source>
</evidence>
<evidence type="ECO:0000256" key="3">
    <source>
        <dbReference type="ARBA" id="ARBA00012865"/>
    </source>
</evidence>
<dbReference type="GO" id="GO:0008800">
    <property type="term" value="F:beta-lactamase activity"/>
    <property type="evidence" value="ECO:0007669"/>
    <property type="project" value="UniProtKB-EC"/>
</dbReference>
<dbReference type="EC" id="3.5.2.6" evidence="3 6"/>
<evidence type="ECO:0000313" key="9">
    <source>
        <dbReference type="EMBL" id="MFC5526002.1"/>
    </source>
</evidence>
<dbReference type="InterPro" id="IPR023650">
    <property type="entry name" value="Beta-lactam_class-A_AS"/>
</dbReference>
<dbReference type="RefSeq" id="WP_377319553.1">
    <property type="nucleotide sequence ID" value="NZ_JBHSNF010000002.1"/>
</dbReference>
<organism evidence="9 10">
    <name type="scientific">Rhodanobacter ginsengisoli</name>
    <dbReference type="NCBI Taxonomy" id="418646"/>
    <lineage>
        <taxon>Bacteria</taxon>
        <taxon>Pseudomonadati</taxon>
        <taxon>Pseudomonadota</taxon>
        <taxon>Gammaproteobacteria</taxon>
        <taxon>Lysobacterales</taxon>
        <taxon>Rhodanobacteraceae</taxon>
        <taxon>Rhodanobacter</taxon>
    </lineage>
</organism>
<evidence type="ECO:0000256" key="2">
    <source>
        <dbReference type="ARBA" id="ARBA00009009"/>
    </source>
</evidence>
<evidence type="ECO:0000256" key="6">
    <source>
        <dbReference type="RuleBase" id="RU361140"/>
    </source>
</evidence>
<gene>
    <name evidence="9" type="primary">bla</name>
    <name evidence="9" type="ORF">ACFPPA_09630</name>
</gene>
<dbReference type="Gene3D" id="3.40.710.10">
    <property type="entry name" value="DD-peptidase/beta-lactamase superfamily"/>
    <property type="match status" value="1"/>
</dbReference>
<dbReference type="InterPro" id="IPR006311">
    <property type="entry name" value="TAT_signal"/>
</dbReference>
<dbReference type="InterPro" id="IPR012338">
    <property type="entry name" value="Beta-lactam/transpept-like"/>
</dbReference>
<dbReference type="PRINTS" id="PR00118">
    <property type="entry name" value="BLACTAMASEA"/>
</dbReference>
<keyword evidence="4 6" id="KW-0378">Hydrolase</keyword>
<dbReference type="Proteomes" id="UP001596114">
    <property type="component" value="Unassembled WGS sequence"/>
</dbReference>
<sequence>MNRRDLLKTALTGASMLALGPVFAMTVEADDAVTRLTALERRHGGRLGVAILDSGSGRRIAHRGDQRFLMCSTFKLLAVAAVLARVDRGAEHPDRHIVFGPDALLAYAPVTRRRVGAPGMRVDELCQAAITLSDNTAANLLLASLGGPAALTAFVRSLGDPVTRLDRIEPDLNMGSPGDLRDTTTPNAMLDTMQRLLLDGVLSPASRAQLLAWLRGCSTGSTQLRAGVPAGWTGGDKTGSGAHGETNDVAILWPPQRKPLLVTAYYAESPADADGRHAVLAEVGRIAASIQAGPGGARVGAISS</sequence>
<evidence type="ECO:0000256" key="7">
    <source>
        <dbReference type="SAM" id="SignalP"/>
    </source>
</evidence>
<dbReference type="PROSITE" id="PS51318">
    <property type="entry name" value="TAT"/>
    <property type="match status" value="1"/>
</dbReference>
<comment type="catalytic activity">
    <reaction evidence="1 6">
        <text>a beta-lactam + H2O = a substituted beta-amino acid</text>
        <dbReference type="Rhea" id="RHEA:20401"/>
        <dbReference type="ChEBI" id="CHEBI:15377"/>
        <dbReference type="ChEBI" id="CHEBI:35627"/>
        <dbReference type="ChEBI" id="CHEBI:140347"/>
        <dbReference type="EC" id="3.5.2.6"/>
    </reaction>
</comment>
<evidence type="ECO:0000259" key="8">
    <source>
        <dbReference type="Pfam" id="PF13354"/>
    </source>
</evidence>
<proteinExistence type="inferred from homology"/>
<dbReference type="InterPro" id="IPR045155">
    <property type="entry name" value="Beta-lactam_cat"/>
</dbReference>
<dbReference type="SUPFAM" id="SSF56601">
    <property type="entry name" value="beta-lactamase/transpeptidase-like"/>
    <property type="match status" value="1"/>
</dbReference>
<dbReference type="PROSITE" id="PS00146">
    <property type="entry name" value="BETA_LACTAMASE_A"/>
    <property type="match status" value="1"/>
</dbReference>
<dbReference type="NCBIfam" id="NF033103">
    <property type="entry name" value="bla_class_A"/>
    <property type="match status" value="1"/>
</dbReference>
<feature type="domain" description="Beta-lactamase class A catalytic" evidence="8">
    <location>
        <begin position="48"/>
        <end position="264"/>
    </location>
</feature>
<keyword evidence="10" id="KW-1185">Reference proteome</keyword>
<dbReference type="PANTHER" id="PTHR35333">
    <property type="entry name" value="BETA-LACTAMASE"/>
    <property type="match status" value="1"/>
</dbReference>
<comment type="caution">
    <text evidence="9">The sequence shown here is derived from an EMBL/GenBank/DDBJ whole genome shotgun (WGS) entry which is preliminary data.</text>
</comment>
<dbReference type="EMBL" id="JBHSNF010000002">
    <property type="protein sequence ID" value="MFC5526002.1"/>
    <property type="molecule type" value="Genomic_DNA"/>
</dbReference>
<protein>
    <recommendedName>
        <fullName evidence="3 6">Beta-lactamase</fullName>
        <ecNumber evidence="3 6">3.5.2.6</ecNumber>
    </recommendedName>
</protein>
<accession>A0ABW0QR32</accession>
<feature type="chain" id="PRO_5047461291" description="Beta-lactamase" evidence="7">
    <location>
        <begin position="25"/>
        <end position="304"/>
    </location>
</feature>
<name>A0ABW0QR32_9GAMM</name>
<dbReference type="PANTHER" id="PTHR35333:SF3">
    <property type="entry name" value="BETA-LACTAMASE-TYPE TRANSPEPTIDASE FOLD CONTAINING PROTEIN"/>
    <property type="match status" value="1"/>
</dbReference>
<comment type="similarity">
    <text evidence="2 6">Belongs to the class-A beta-lactamase family.</text>
</comment>
<keyword evidence="7" id="KW-0732">Signal</keyword>
<evidence type="ECO:0000256" key="1">
    <source>
        <dbReference type="ARBA" id="ARBA00001526"/>
    </source>
</evidence>
<evidence type="ECO:0000256" key="4">
    <source>
        <dbReference type="ARBA" id="ARBA00022801"/>
    </source>
</evidence>
<evidence type="ECO:0000256" key="5">
    <source>
        <dbReference type="ARBA" id="ARBA00023251"/>
    </source>
</evidence>
<reference evidence="10" key="1">
    <citation type="journal article" date="2019" name="Int. J. Syst. Evol. Microbiol.">
        <title>The Global Catalogue of Microorganisms (GCM) 10K type strain sequencing project: providing services to taxonomists for standard genome sequencing and annotation.</title>
        <authorList>
            <consortium name="The Broad Institute Genomics Platform"/>
            <consortium name="The Broad Institute Genome Sequencing Center for Infectious Disease"/>
            <person name="Wu L."/>
            <person name="Ma J."/>
        </authorList>
    </citation>
    <scope>NUCLEOTIDE SEQUENCE [LARGE SCALE GENOMIC DNA]</scope>
    <source>
        <strain evidence="10">CGMCC 1.16619</strain>
    </source>
</reference>